<proteinExistence type="predicted"/>
<dbReference type="Gene3D" id="1.25.40.10">
    <property type="entry name" value="Tetratricopeptide repeat domain"/>
    <property type="match status" value="1"/>
</dbReference>
<keyword evidence="1" id="KW-0677">Repeat</keyword>
<evidence type="ECO:0000256" key="1">
    <source>
        <dbReference type="ARBA" id="ARBA00022737"/>
    </source>
</evidence>
<comment type="caution">
    <text evidence="2">The sequence shown here is derived from an EMBL/GenBank/DDBJ whole genome shotgun (WGS) entry which is preliminary data.</text>
</comment>
<dbReference type="Proteomes" id="UP000823775">
    <property type="component" value="Unassembled WGS sequence"/>
</dbReference>
<sequence length="138" mass="15853">MRRIPFRAYSSSHSNTVKGKLGVSSDFDMKEVKCLDDAVTLFRQMVRTKPLPSVVDFYKLFNTMINMKHYSSVVSLFRKMQQWNGIPFNVVTFSTLIRGFFAENKVKHAVELFKKLGAPSPAYLNYSIVIDALCKMKL</sequence>
<keyword evidence="3" id="KW-1185">Reference proteome</keyword>
<dbReference type="InterPro" id="IPR011990">
    <property type="entry name" value="TPR-like_helical_dom_sf"/>
</dbReference>
<organism evidence="2 3">
    <name type="scientific">Datura stramonium</name>
    <name type="common">Jimsonweed</name>
    <name type="synonym">Common thornapple</name>
    <dbReference type="NCBI Taxonomy" id="4076"/>
    <lineage>
        <taxon>Eukaryota</taxon>
        <taxon>Viridiplantae</taxon>
        <taxon>Streptophyta</taxon>
        <taxon>Embryophyta</taxon>
        <taxon>Tracheophyta</taxon>
        <taxon>Spermatophyta</taxon>
        <taxon>Magnoliopsida</taxon>
        <taxon>eudicotyledons</taxon>
        <taxon>Gunneridae</taxon>
        <taxon>Pentapetalae</taxon>
        <taxon>asterids</taxon>
        <taxon>lamiids</taxon>
        <taxon>Solanales</taxon>
        <taxon>Solanaceae</taxon>
        <taxon>Solanoideae</taxon>
        <taxon>Datureae</taxon>
        <taxon>Datura</taxon>
    </lineage>
</organism>
<dbReference type="NCBIfam" id="TIGR00756">
    <property type="entry name" value="PPR"/>
    <property type="match status" value="1"/>
</dbReference>
<name>A0ABS8RR71_DATST</name>
<dbReference type="PANTHER" id="PTHR45613">
    <property type="entry name" value="PENTATRICOPEPTIDE REPEAT-CONTAINING PROTEIN"/>
    <property type="match status" value="1"/>
</dbReference>
<gene>
    <name evidence="2" type="ORF">HAX54_051011</name>
</gene>
<protein>
    <recommendedName>
        <fullName evidence="4">Pentatricopeptide repeat-containing protein</fullName>
    </recommendedName>
</protein>
<accession>A0ABS8RR71</accession>
<evidence type="ECO:0000313" key="3">
    <source>
        <dbReference type="Proteomes" id="UP000823775"/>
    </source>
</evidence>
<dbReference type="InterPro" id="IPR002885">
    <property type="entry name" value="PPR_rpt"/>
</dbReference>
<reference evidence="2 3" key="1">
    <citation type="journal article" date="2021" name="BMC Genomics">
        <title>Datura genome reveals duplications of psychoactive alkaloid biosynthetic genes and high mutation rate following tissue culture.</title>
        <authorList>
            <person name="Rajewski A."/>
            <person name="Carter-House D."/>
            <person name="Stajich J."/>
            <person name="Litt A."/>
        </authorList>
    </citation>
    <scope>NUCLEOTIDE SEQUENCE [LARGE SCALE GENOMIC DNA]</scope>
    <source>
        <strain evidence="2">AR-01</strain>
    </source>
</reference>
<dbReference type="PANTHER" id="PTHR45613:SF9">
    <property type="entry name" value="MITOCHONDRIAL GROUP I INTRON SPLICING FACTOR CCM1"/>
    <property type="match status" value="1"/>
</dbReference>
<evidence type="ECO:0008006" key="4">
    <source>
        <dbReference type="Google" id="ProtNLM"/>
    </source>
</evidence>
<evidence type="ECO:0000313" key="2">
    <source>
        <dbReference type="EMBL" id="MCD7449271.1"/>
    </source>
</evidence>
<dbReference type="EMBL" id="JACEIK010000090">
    <property type="protein sequence ID" value="MCD7449271.1"/>
    <property type="molecule type" value="Genomic_DNA"/>
</dbReference>
<dbReference type="Pfam" id="PF12854">
    <property type="entry name" value="PPR_1"/>
    <property type="match status" value="1"/>
</dbReference>